<feature type="domain" description="Iminophenyl-pyruvate dimer synthase" evidence="2">
    <location>
        <begin position="29"/>
        <end position="264"/>
    </location>
</feature>
<gene>
    <name evidence="3" type="ORF">ACFPP6_28380</name>
</gene>
<dbReference type="PANTHER" id="PTHR34400">
    <property type="match status" value="1"/>
</dbReference>
<protein>
    <submittedName>
        <fullName evidence="3">Ferritin-like protein</fullName>
    </submittedName>
</protein>
<evidence type="ECO:0000313" key="4">
    <source>
        <dbReference type="Proteomes" id="UP001596222"/>
    </source>
</evidence>
<dbReference type="Proteomes" id="UP001596222">
    <property type="component" value="Unassembled WGS sequence"/>
</dbReference>
<dbReference type="Pfam" id="PF12902">
    <property type="entry name" value="Ferritin-like"/>
    <property type="match status" value="1"/>
</dbReference>
<proteinExistence type="predicted"/>
<dbReference type="RefSeq" id="WP_382048154.1">
    <property type="nucleotide sequence ID" value="NZ_JBHSKJ010000019.1"/>
</dbReference>
<organism evidence="3 4">
    <name type="scientific">Streptomyces aureoversilis</name>
    <dbReference type="NCBI Taxonomy" id="67277"/>
    <lineage>
        <taxon>Bacteria</taxon>
        <taxon>Bacillati</taxon>
        <taxon>Actinomycetota</taxon>
        <taxon>Actinomycetes</taxon>
        <taxon>Kitasatosporales</taxon>
        <taxon>Streptomycetaceae</taxon>
        <taxon>Streptomyces</taxon>
    </lineage>
</organism>
<evidence type="ECO:0000259" key="2">
    <source>
        <dbReference type="Pfam" id="PF12902"/>
    </source>
</evidence>
<dbReference type="EMBL" id="JBHSKJ010000019">
    <property type="protein sequence ID" value="MFC5148590.1"/>
    <property type="molecule type" value="Genomic_DNA"/>
</dbReference>
<evidence type="ECO:0000313" key="3">
    <source>
        <dbReference type="EMBL" id="MFC5148590.1"/>
    </source>
</evidence>
<dbReference type="InterPro" id="IPR026820">
    <property type="entry name" value="VioB/RebD_dom"/>
</dbReference>
<sequence>MVSTPPLAVTKPRSGKIETLEELSAHLCAAAYVELSTVPMYLYAAYSMRTRGYSQWALGKPAQSDLIGVVIEEMQHMALARNVLVAIGRGDDLRVYARESVPTYPAPMAHRMPPLTLSLRRLSSTQVQTFMEVELPESEQKQVEAVDIVDYHSLGEFYKYIEDGITYLSTPAAGNEQIKWADLAADKLWQLQYHRGYWNQNGGAQQPLLVTDEKTAIAALRVIVEQGEGAPHDRGHIDPIYPPPKIGEHRRTEDSHYTKFLRIRQGVDGVGVVKDDNGQEKYTIDSPEVVRPVIDNPTIEQVNDVPVRKLMVLSNAAYCYVLALLDKIYRTRTTVDGTQPFRKDERYGYERGFIAAMQGVLYPIADLLMRTPFQDGDLKVGPVGIVNAGPPFQHHEFTVRTESKKTGQKRGRASVRQFWKPREDLAALCREVTAFYPELGGDDGVERQIRLLPDFELDLPPAKG</sequence>
<keyword evidence="4" id="KW-1185">Reference proteome</keyword>
<accession>A0ABW0A7S2</accession>
<evidence type="ECO:0000256" key="1">
    <source>
        <dbReference type="SAM" id="MobiDB-lite"/>
    </source>
</evidence>
<dbReference type="Gene3D" id="1.20.1260.10">
    <property type="match status" value="1"/>
</dbReference>
<dbReference type="InterPro" id="IPR012347">
    <property type="entry name" value="Ferritin-like"/>
</dbReference>
<reference evidence="4" key="1">
    <citation type="journal article" date="2019" name="Int. J. Syst. Evol. Microbiol.">
        <title>The Global Catalogue of Microorganisms (GCM) 10K type strain sequencing project: providing services to taxonomists for standard genome sequencing and annotation.</title>
        <authorList>
            <consortium name="The Broad Institute Genomics Platform"/>
            <consortium name="The Broad Institute Genome Sequencing Center for Infectious Disease"/>
            <person name="Wu L."/>
            <person name="Ma J."/>
        </authorList>
    </citation>
    <scope>NUCLEOTIDE SEQUENCE [LARGE SCALE GENOMIC DNA]</scope>
    <source>
        <strain evidence="4">CGMCC 4.1641</strain>
    </source>
</reference>
<comment type="caution">
    <text evidence="3">The sequence shown here is derived from an EMBL/GenBank/DDBJ whole genome shotgun (WGS) entry which is preliminary data.</text>
</comment>
<feature type="region of interest" description="Disordered" evidence="1">
    <location>
        <begin position="233"/>
        <end position="252"/>
    </location>
</feature>
<name>A0ABW0A7S2_9ACTN</name>
<dbReference type="PANTHER" id="PTHR34400:SF4">
    <property type="entry name" value="MEMBRANE PROTEIN"/>
    <property type="match status" value="1"/>
</dbReference>